<name>A0A7J6V0J6_THATH</name>
<proteinExistence type="predicted"/>
<sequence>MKQQDLSEGELYILSPLSKRYYSSTTKVHPHLINSISRTSYSTERVMKMNDKEKRDLTVLSPVVISRSNSEKMKKKVSFRKPKEPDIFIFYSPEEKLEE</sequence>
<reference evidence="1 2" key="1">
    <citation type="submission" date="2020-06" db="EMBL/GenBank/DDBJ databases">
        <title>Transcriptomic and genomic resources for Thalictrum thalictroides and T. hernandezii: Facilitating candidate gene discovery in an emerging model plant lineage.</title>
        <authorList>
            <person name="Arias T."/>
            <person name="Riano-Pachon D.M."/>
            <person name="Di Stilio V.S."/>
        </authorList>
    </citation>
    <scope>NUCLEOTIDE SEQUENCE [LARGE SCALE GENOMIC DNA]</scope>
    <source>
        <strain evidence="2">cv. WT478/WT964</strain>
        <tissue evidence="1">Leaves</tissue>
    </source>
</reference>
<gene>
    <name evidence="1" type="ORF">FRX31_031956</name>
</gene>
<comment type="caution">
    <text evidence="1">The sequence shown here is derived from an EMBL/GenBank/DDBJ whole genome shotgun (WGS) entry which is preliminary data.</text>
</comment>
<dbReference type="EMBL" id="JABWDY010040042">
    <property type="protein sequence ID" value="KAF5178456.1"/>
    <property type="molecule type" value="Genomic_DNA"/>
</dbReference>
<dbReference type="Proteomes" id="UP000554482">
    <property type="component" value="Unassembled WGS sequence"/>
</dbReference>
<keyword evidence="2" id="KW-1185">Reference proteome</keyword>
<accession>A0A7J6V0J6</accession>
<protein>
    <submittedName>
        <fullName evidence="1">Uncharacterized protein</fullName>
    </submittedName>
</protein>
<dbReference type="AlphaFoldDB" id="A0A7J6V0J6"/>
<evidence type="ECO:0000313" key="1">
    <source>
        <dbReference type="EMBL" id="KAF5178456.1"/>
    </source>
</evidence>
<evidence type="ECO:0000313" key="2">
    <source>
        <dbReference type="Proteomes" id="UP000554482"/>
    </source>
</evidence>
<dbReference type="OrthoDB" id="1671024at2759"/>
<organism evidence="1 2">
    <name type="scientific">Thalictrum thalictroides</name>
    <name type="common">Rue-anemone</name>
    <name type="synonym">Anemone thalictroides</name>
    <dbReference type="NCBI Taxonomy" id="46969"/>
    <lineage>
        <taxon>Eukaryota</taxon>
        <taxon>Viridiplantae</taxon>
        <taxon>Streptophyta</taxon>
        <taxon>Embryophyta</taxon>
        <taxon>Tracheophyta</taxon>
        <taxon>Spermatophyta</taxon>
        <taxon>Magnoliopsida</taxon>
        <taxon>Ranunculales</taxon>
        <taxon>Ranunculaceae</taxon>
        <taxon>Thalictroideae</taxon>
        <taxon>Thalictrum</taxon>
    </lineage>
</organism>